<evidence type="ECO:0000256" key="3">
    <source>
        <dbReference type="ARBA" id="ARBA00005316"/>
    </source>
</evidence>
<name>A0AAJ7UKE2_PETMA</name>
<dbReference type="Pfam" id="PF10510">
    <property type="entry name" value="PIG-S"/>
    <property type="match status" value="2"/>
</dbReference>
<evidence type="ECO:0000313" key="12">
    <source>
        <dbReference type="Proteomes" id="UP001318040"/>
    </source>
</evidence>
<comment type="subcellular location">
    <subcellularLocation>
        <location evidence="1">Endoplasmic reticulum membrane</location>
        <topology evidence="1">Multi-pass membrane protein</topology>
    </subcellularLocation>
</comment>
<comment type="similarity">
    <text evidence="3">Belongs to the PIGS family.</text>
</comment>
<feature type="compositionally biased region" description="Low complexity" evidence="10">
    <location>
        <begin position="300"/>
        <end position="314"/>
    </location>
</feature>
<feature type="compositionally biased region" description="Low complexity" evidence="10">
    <location>
        <begin position="218"/>
        <end position="231"/>
    </location>
</feature>
<dbReference type="GO" id="GO:0016255">
    <property type="term" value="P:attachment of GPI anchor to protein"/>
    <property type="evidence" value="ECO:0007669"/>
    <property type="project" value="InterPro"/>
</dbReference>
<dbReference type="InterPro" id="IPR019540">
    <property type="entry name" value="PtdIno-glycan_biosynth_class_S"/>
</dbReference>
<sequence>MAADTTAGMSPQKFSAVFVAAFSLLVGLPVWWRTTAVTRTALPHADIARLDHAKVELLVPIEVVVTAQALSAAGLDQATFAAQLIPDQHRVGGWVGERRDDGGDDDDVDEEEEEEGDVAVQYNYRAREASSEEEEILRHLSMDSATLAAADDGISALPSANLPGTLSLYILHDNRRQQHQQQQQQEPQQQHEDDDGGGGGGGVAATATPPHRPEVPAFSSTSSSTSSSSFSVIPGRHRSAFLLLRCGDGGGGDDDDDDDVGCGGRGRRAVHQAVARMAPGVAAIAAATRTHGKEGRHGHQQQQQQHQQHQQQHQQQHHQHQQQYPQQQQQQTRGGRERAQEEARSMRALPSSLGYELTFTLLNPDPRRLEVSWDMAAAVEAHLRPFLDKVTHLADFTVSSQVLHYAGLGVRPRLHRESGAFLLPESSLPHLINPMEARLGSPASPMPVLHFLLYVTEPSFTPLHLLTTGGRVAPHNAFLIPRWGGIMIFNPDLSNSSHSQLPIPVRLDTHHIMEVFITQLRALLGVRGTAPTAVTSAPVTSAPVTSAPTAVTSAPVTSAPVTPAPLAGWELDELAWRRCAELLAGATGGLASLAQLLGEIHNIVIALPVAHQVEVAVRSSWASLADLREGRLEAALGHAGCACRASEAAFYDPSLLALLYFPDDQKFAIYIPLFLPVAIPVLLALWRHLGAPGA</sequence>
<evidence type="ECO:0000256" key="2">
    <source>
        <dbReference type="ARBA" id="ARBA00004687"/>
    </source>
</evidence>
<evidence type="ECO:0000256" key="5">
    <source>
        <dbReference type="ARBA" id="ARBA00022692"/>
    </source>
</evidence>
<keyword evidence="8 11" id="KW-0472">Membrane</keyword>
<dbReference type="PANTHER" id="PTHR21072">
    <property type="entry name" value="GPI TRANSAMIDASE COMPONENT PIG-S"/>
    <property type="match status" value="1"/>
</dbReference>
<evidence type="ECO:0000256" key="7">
    <source>
        <dbReference type="ARBA" id="ARBA00022989"/>
    </source>
</evidence>
<feature type="compositionally biased region" description="Basic and acidic residues" evidence="10">
    <location>
        <begin position="334"/>
        <end position="345"/>
    </location>
</feature>
<dbReference type="RefSeq" id="XP_032836836.1">
    <property type="nucleotide sequence ID" value="XM_032980945.1"/>
</dbReference>
<protein>
    <submittedName>
        <fullName evidence="13">GPI transamidase component PIG-S isoform X1</fullName>
    </submittedName>
</protein>
<keyword evidence="7 11" id="KW-1133">Transmembrane helix</keyword>
<organism evidence="12 13">
    <name type="scientific">Petromyzon marinus</name>
    <name type="common">Sea lamprey</name>
    <dbReference type="NCBI Taxonomy" id="7757"/>
    <lineage>
        <taxon>Eukaryota</taxon>
        <taxon>Metazoa</taxon>
        <taxon>Chordata</taxon>
        <taxon>Craniata</taxon>
        <taxon>Vertebrata</taxon>
        <taxon>Cyclostomata</taxon>
        <taxon>Hyperoartia</taxon>
        <taxon>Petromyzontiformes</taxon>
        <taxon>Petromyzontidae</taxon>
        <taxon>Petromyzon</taxon>
    </lineage>
</organism>
<gene>
    <name evidence="13" type="primary">PIGS</name>
</gene>
<proteinExistence type="inferred from homology"/>
<evidence type="ECO:0000256" key="6">
    <source>
        <dbReference type="ARBA" id="ARBA00022824"/>
    </source>
</evidence>
<feature type="region of interest" description="Disordered" evidence="10">
    <location>
        <begin position="289"/>
        <end position="349"/>
    </location>
</feature>
<dbReference type="GO" id="GO:0042765">
    <property type="term" value="C:GPI-anchor transamidase complex"/>
    <property type="evidence" value="ECO:0007669"/>
    <property type="project" value="InterPro"/>
</dbReference>
<dbReference type="Proteomes" id="UP001318040">
    <property type="component" value="Chromosome 77"/>
</dbReference>
<accession>A0AAJ7UKE2</accession>
<keyword evidence="4" id="KW-0337">GPI-anchor biosynthesis</keyword>
<evidence type="ECO:0000256" key="8">
    <source>
        <dbReference type="ARBA" id="ARBA00023136"/>
    </source>
</evidence>
<evidence type="ECO:0000256" key="10">
    <source>
        <dbReference type="SAM" id="MobiDB-lite"/>
    </source>
</evidence>
<evidence type="ECO:0000256" key="4">
    <source>
        <dbReference type="ARBA" id="ARBA00022502"/>
    </source>
</evidence>
<dbReference type="AlphaFoldDB" id="A0AAJ7UKE2"/>
<dbReference type="GO" id="GO:0006506">
    <property type="term" value="P:GPI anchor biosynthetic process"/>
    <property type="evidence" value="ECO:0007669"/>
    <property type="project" value="UniProtKB-KW"/>
</dbReference>
<dbReference type="KEGG" id="pmrn:116958384"/>
<evidence type="ECO:0000256" key="11">
    <source>
        <dbReference type="SAM" id="Phobius"/>
    </source>
</evidence>
<feature type="compositionally biased region" description="Low complexity" evidence="10">
    <location>
        <begin position="321"/>
        <end position="333"/>
    </location>
</feature>
<keyword evidence="9" id="KW-0325">Glycoprotein</keyword>
<feature type="transmembrane region" description="Helical" evidence="11">
    <location>
        <begin position="14"/>
        <end position="32"/>
    </location>
</feature>
<evidence type="ECO:0000313" key="13">
    <source>
        <dbReference type="RefSeq" id="XP_032836836.1"/>
    </source>
</evidence>
<reference evidence="13" key="1">
    <citation type="submission" date="2025-08" db="UniProtKB">
        <authorList>
            <consortium name="RefSeq"/>
        </authorList>
    </citation>
    <scope>IDENTIFICATION</scope>
    <source>
        <tissue evidence="13">Sperm</tissue>
    </source>
</reference>
<feature type="transmembrane region" description="Helical" evidence="11">
    <location>
        <begin position="667"/>
        <end position="686"/>
    </location>
</feature>
<dbReference type="PANTHER" id="PTHR21072:SF13">
    <property type="entry name" value="GPI TRANSAMIDASE COMPONENT PIG-S"/>
    <property type="match status" value="1"/>
</dbReference>
<dbReference type="CTD" id="94005"/>
<feature type="compositionally biased region" description="Low complexity" evidence="10">
    <location>
        <begin position="179"/>
        <end position="188"/>
    </location>
</feature>
<evidence type="ECO:0000256" key="9">
    <source>
        <dbReference type="ARBA" id="ARBA00023180"/>
    </source>
</evidence>
<keyword evidence="5 11" id="KW-0812">Transmembrane</keyword>
<feature type="compositionally biased region" description="Acidic residues" evidence="10">
    <location>
        <begin position="102"/>
        <end position="117"/>
    </location>
</feature>
<feature type="region of interest" description="Disordered" evidence="10">
    <location>
        <begin position="93"/>
        <end position="117"/>
    </location>
</feature>
<comment type="pathway">
    <text evidence="2">Glycolipid biosynthesis; glycosylphosphatidylinositol-anchor biosynthesis.</text>
</comment>
<keyword evidence="12" id="KW-1185">Reference proteome</keyword>
<keyword evidence="6" id="KW-0256">Endoplasmic reticulum</keyword>
<feature type="region of interest" description="Disordered" evidence="10">
    <location>
        <begin position="175"/>
        <end position="232"/>
    </location>
</feature>
<evidence type="ECO:0000256" key="1">
    <source>
        <dbReference type="ARBA" id="ARBA00004477"/>
    </source>
</evidence>